<evidence type="ECO:0000313" key="11">
    <source>
        <dbReference type="Proteomes" id="UP000268014"/>
    </source>
</evidence>
<evidence type="ECO:0000256" key="3">
    <source>
        <dbReference type="ARBA" id="ARBA00010091"/>
    </source>
</evidence>
<keyword evidence="6" id="KW-0206">Cytoskeleton</keyword>
<dbReference type="STRING" id="6290.A0A0N4WJD9"/>
<organism evidence="12">
    <name type="scientific">Haemonchus placei</name>
    <name type="common">Barber's pole worm</name>
    <dbReference type="NCBI Taxonomy" id="6290"/>
    <lineage>
        <taxon>Eukaryota</taxon>
        <taxon>Metazoa</taxon>
        <taxon>Ecdysozoa</taxon>
        <taxon>Nematoda</taxon>
        <taxon>Chromadorea</taxon>
        <taxon>Rhabditida</taxon>
        <taxon>Rhabditina</taxon>
        <taxon>Rhabditomorpha</taxon>
        <taxon>Strongyloidea</taxon>
        <taxon>Trichostrongylidae</taxon>
        <taxon>Haemonchus</taxon>
    </lineage>
</organism>
<protein>
    <submittedName>
        <fullName evidence="12">HYLS1_C domain-containing protein</fullName>
    </submittedName>
</protein>
<feature type="compositionally biased region" description="Basic and acidic residues" evidence="8">
    <location>
        <begin position="139"/>
        <end position="148"/>
    </location>
</feature>
<proteinExistence type="inferred from homology"/>
<feature type="region of interest" description="Disordered" evidence="8">
    <location>
        <begin position="116"/>
        <end position="192"/>
    </location>
</feature>
<dbReference type="GO" id="GO:0060271">
    <property type="term" value="P:cilium assembly"/>
    <property type="evidence" value="ECO:0007669"/>
    <property type="project" value="TreeGrafter"/>
</dbReference>
<gene>
    <name evidence="10" type="ORF">HPLM_LOCUS11115</name>
</gene>
<dbReference type="PANTHER" id="PTHR34174">
    <property type="entry name" value="HYDROLETHALUS SYNDROME PROTEIN 1"/>
    <property type="match status" value="1"/>
</dbReference>
<dbReference type="OMA" id="GWLENPP"/>
<sequence length="271" mass="30664">MSVLSSGDEYTEDELLQVCEEMGLPFDSENIAILKQAIDELIAESDFGAEDFFLDASLFGSLSLSTSSQSAGANAHSSHETRQYNPTAYFLLNDAFRCLNSVYGTMAIVEDLQKKLTSSRSSGRSSQRNVSRNTSSEANDNKENESTRKSRSCAPPRTATYLPSTTESNASEEDSEGIFPAEKLQPDPSLRPVHQFVPGKLLYRHDPVKKFELYREEWARKPAPGEEKHLALRWKVREHMLRQNLPDFDPNKPTRPYTIHPKDWSPRPYLD</sequence>
<keyword evidence="11" id="KW-1185">Reference proteome</keyword>
<dbReference type="AlphaFoldDB" id="A0A0N4WJD9"/>
<dbReference type="InterPro" id="IPR052319">
    <property type="entry name" value="Centriolar_ciliogenesis_assoc"/>
</dbReference>
<dbReference type="InterPro" id="IPR027918">
    <property type="entry name" value="HYLS1_C_dom"/>
</dbReference>
<dbReference type="EMBL" id="UZAF01017473">
    <property type="protein sequence ID" value="VDO42006.1"/>
    <property type="molecule type" value="Genomic_DNA"/>
</dbReference>
<name>A0A0N4WJD9_HAEPC</name>
<dbReference type="Proteomes" id="UP000268014">
    <property type="component" value="Unassembled WGS sequence"/>
</dbReference>
<evidence type="ECO:0000313" key="12">
    <source>
        <dbReference type="WBParaSite" id="HPLM_0001112301-mRNA-1"/>
    </source>
</evidence>
<dbReference type="OrthoDB" id="6343432at2759"/>
<evidence type="ECO:0000256" key="6">
    <source>
        <dbReference type="ARBA" id="ARBA00023212"/>
    </source>
</evidence>
<accession>A0A0N4WJD9</accession>
<comment type="subcellular location">
    <subcellularLocation>
        <location evidence="2">Cell projection</location>
        <location evidence="2">Cilium</location>
    </subcellularLocation>
    <subcellularLocation>
        <location evidence="1">Cytoplasm</location>
        <location evidence="1">Cytoskeleton</location>
        <location evidence="1">Microtubule organizing center</location>
        <location evidence="1">Centrosome</location>
        <location evidence="1">Centriole</location>
    </subcellularLocation>
</comment>
<dbReference type="Pfam" id="PF15311">
    <property type="entry name" value="HYLS1_C"/>
    <property type="match status" value="1"/>
</dbReference>
<dbReference type="PANTHER" id="PTHR34174:SF1">
    <property type="entry name" value="CENTRIOLAR AND CILIOGENESIS-ASSOCIATED PROTEIN HYLS1"/>
    <property type="match status" value="1"/>
</dbReference>
<feature type="region of interest" description="Disordered" evidence="8">
    <location>
        <begin position="243"/>
        <end position="271"/>
    </location>
</feature>
<reference evidence="12" key="1">
    <citation type="submission" date="2017-02" db="UniProtKB">
        <authorList>
            <consortium name="WormBaseParasite"/>
        </authorList>
    </citation>
    <scope>IDENTIFICATION</scope>
</reference>
<keyword evidence="4" id="KW-0963">Cytoplasm</keyword>
<evidence type="ECO:0000256" key="4">
    <source>
        <dbReference type="ARBA" id="ARBA00022490"/>
    </source>
</evidence>
<dbReference type="GO" id="GO:0097730">
    <property type="term" value="C:non-motile cilium"/>
    <property type="evidence" value="ECO:0007669"/>
    <property type="project" value="TreeGrafter"/>
</dbReference>
<feature type="compositionally biased region" description="Low complexity" evidence="8">
    <location>
        <begin position="118"/>
        <end position="132"/>
    </location>
</feature>
<evidence type="ECO:0000256" key="7">
    <source>
        <dbReference type="ARBA" id="ARBA00023273"/>
    </source>
</evidence>
<evidence type="ECO:0000259" key="9">
    <source>
        <dbReference type="Pfam" id="PF15311"/>
    </source>
</evidence>
<keyword evidence="7" id="KW-0966">Cell projection</keyword>
<reference evidence="10 11" key="2">
    <citation type="submission" date="2018-11" db="EMBL/GenBank/DDBJ databases">
        <authorList>
            <consortium name="Pathogen Informatics"/>
        </authorList>
    </citation>
    <scope>NUCLEOTIDE SEQUENCE [LARGE SCALE GENOMIC DNA]</scope>
    <source>
        <strain evidence="10 11">MHpl1</strain>
    </source>
</reference>
<evidence type="ECO:0000256" key="1">
    <source>
        <dbReference type="ARBA" id="ARBA00004114"/>
    </source>
</evidence>
<evidence type="ECO:0000256" key="5">
    <source>
        <dbReference type="ARBA" id="ARBA00022794"/>
    </source>
</evidence>
<evidence type="ECO:0000256" key="8">
    <source>
        <dbReference type="SAM" id="MobiDB-lite"/>
    </source>
</evidence>
<dbReference type="GO" id="GO:0005814">
    <property type="term" value="C:centriole"/>
    <property type="evidence" value="ECO:0007669"/>
    <property type="project" value="UniProtKB-SubCell"/>
</dbReference>
<dbReference type="WBParaSite" id="HPLM_0001112301-mRNA-1">
    <property type="protein sequence ID" value="HPLM_0001112301-mRNA-1"/>
    <property type="gene ID" value="HPLM_0001112301"/>
</dbReference>
<feature type="domain" description="Centriolar and ciliogenesis-associated protein HYLS1 C-terminal" evidence="9">
    <location>
        <begin position="200"/>
        <end position="257"/>
    </location>
</feature>
<feature type="compositionally biased region" description="Basic and acidic residues" evidence="8">
    <location>
        <begin position="260"/>
        <end position="271"/>
    </location>
</feature>
<keyword evidence="5" id="KW-0970">Cilium biogenesis/degradation</keyword>
<evidence type="ECO:0000313" key="10">
    <source>
        <dbReference type="EMBL" id="VDO42006.1"/>
    </source>
</evidence>
<comment type="similarity">
    <text evidence="3">Belongs to the HYLS1 family.</text>
</comment>
<evidence type="ECO:0000256" key="2">
    <source>
        <dbReference type="ARBA" id="ARBA00004138"/>
    </source>
</evidence>